<gene>
    <name evidence="1" type="ORF">DPEC_G00057820</name>
</gene>
<protein>
    <submittedName>
        <fullName evidence="1">Uncharacterized protein</fullName>
    </submittedName>
</protein>
<name>A0ACC2H669_DALPE</name>
<accession>A0ACC2H669</accession>
<evidence type="ECO:0000313" key="1">
    <source>
        <dbReference type="EMBL" id="KAJ8011402.1"/>
    </source>
</evidence>
<keyword evidence="2" id="KW-1185">Reference proteome</keyword>
<sequence length="75" mass="8928">MWQTVELTGNWFLYVYVLHNIKTLYMRLRKSQRPGSKTRKNTRPHFQWFISSRLSNDTAKYGLVQDSNKNSAGDF</sequence>
<comment type="caution">
    <text evidence="1">The sequence shown here is derived from an EMBL/GenBank/DDBJ whole genome shotgun (WGS) entry which is preliminary data.</text>
</comment>
<reference evidence="1" key="1">
    <citation type="submission" date="2021-05" db="EMBL/GenBank/DDBJ databases">
        <authorList>
            <person name="Pan Q."/>
            <person name="Jouanno E."/>
            <person name="Zahm M."/>
            <person name="Klopp C."/>
            <person name="Cabau C."/>
            <person name="Louis A."/>
            <person name="Berthelot C."/>
            <person name="Parey E."/>
            <person name="Roest Crollius H."/>
            <person name="Montfort J."/>
            <person name="Robinson-Rechavi M."/>
            <person name="Bouchez O."/>
            <person name="Lampietro C."/>
            <person name="Lopez Roques C."/>
            <person name="Donnadieu C."/>
            <person name="Postlethwait J."/>
            <person name="Bobe J."/>
            <person name="Dillon D."/>
            <person name="Chandos A."/>
            <person name="von Hippel F."/>
            <person name="Guiguen Y."/>
        </authorList>
    </citation>
    <scope>NUCLEOTIDE SEQUENCE</scope>
    <source>
        <strain evidence="1">YG-Jan2019</strain>
    </source>
</reference>
<evidence type="ECO:0000313" key="2">
    <source>
        <dbReference type="Proteomes" id="UP001157502"/>
    </source>
</evidence>
<dbReference type="EMBL" id="CM055732">
    <property type="protein sequence ID" value="KAJ8011402.1"/>
    <property type="molecule type" value="Genomic_DNA"/>
</dbReference>
<dbReference type="Proteomes" id="UP001157502">
    <property type="component" value="Chromosome 5"/>
</dbReference>
<proteinExistence type="predicted"/>
<organism evidence="1 2">
    <name type="scientific">Dallia pectoralis</name>
    <name type="common">Alaska blackfish</name>
    <dbReference type="NCBI Taxonomy" id="75939"/>
    <lineage>
        <taxon>Eukaryota</taxon>
        <taxon>Metazoa</taxon>
        <taxon>Chordata</taxon>
        <taxon>Craniata</taxon>
        <taxon>Vertebrata</taxon>
        <taxon>Euteleostomi</taxon>
        <taxon>Actinopterygii</taxon>
        <taxon>Neopterygii</taxon>
        <taxon>Teleostei</taxon>
        <taxon>Protacanthopterygii</taxon>
        <taxon>Esociformes</taxon>
        <taxon>Umbridae</taxon>
        <taxon>Dallia</taxon>
    </lineage>
</organism>